<dbReference type="InterPro" id="IPR045863">
    <property type="entry name" value="CorA_TM1_TM2"/>
</dbReference>
<comment type="caution">
    <text evidence="7">The sequence shown here is derived from an EMBL/GenBank/DDBJ whole genome shotgun (WGS) entry which is preliminary data.</text>
</comment>
<evidence type="ECO:0000313" key="8">
    <source>
        <dbReference type="Proteomes" id="UP000309117"/>
    </source>
</evidence>
<evidence type="ECO:0000256" key="3">
    <source>
        <dbReference type="ARBA" id="ARBA00022692"/>
    </source>
</evidence>
<evidence type="ECO:0000256" key="4">
    <source>
        <dbReference type="ARBA" id="ARBA00022989"/>
    </source>
</evidence>
<gene>
    <name evidence="7" type="ORF">E5351_03905</name>
</gene>
<dbReference type="Pfam" id="PF01544">
    <property type="entry name" value="CorA"/>
    <property type="match status" value="1"/>
</dbReference>
<dbReference type="Proteomes" id="UP000309117">
    <property type="component" value="Unassembled WGS sequence"/>
</dbReference>
<evidence type="ECO:0000256" key="6">
    <source>
        <dbReference type="SAM" id="Phobius"/>
    </source>
</evidence>
<evidence type="ECO:0000256" key="2">
    <source>
        <dbReference type="ARBA" id="ARBA00009765"/>
    </source>
</evidence>
<feature type="transmembrane region" description="Helical" evidence="6">
    <location>
        <begin position="267"/>
        <end position="286"/>
    </location>
</feature>
<keyword evidence="3 6" id="KW-0812">Transmembrane</keyword>
<proteinExistence type="inferred from homology"/>
<protein>
    <submittedName>
        <fullName evidence="7">Magnesium transporter CorA family protein</fullName>
    </submittedName>
</protein>
<dbReference type="AlphaFoldDB" id="A0A4S2BNT8"/>
<dbReference type="InterPro" id="IPR002523">
    <property type="entry name" value="MgTranspt_CorA/ZnTranspt_ZntB"/>
</dbReference>
<comment type="similarity">
    <text evidence="2">Belongs to the CorA metal ion transporter (MIT) (TC 1.A.35) family.</text>
</comment>
<keyword evidence="5 6" id="KW-0472">Membrane</keyword>
<dbReference type="Gene3D" id="1.20.58.340">
    <property type="entry name" value="Magnesium transport protein CorA, transmembrane region"/>
    <property type="match status" value="2"/>
</dbReference>
<dbReference type="EMBL" id="SRYV01000005">
    <property type="protein sequence ID" value="TGY16321.1"/>
    <property type="molecule type" value="Genomic_DNA"/>
</dbReference>
<dbReference type="InterPro" id="IPR045861">
    <property type="entry name" value="CorA_cytoplasmic_dom"/>
</dbReference>
<comment type="subcellular location">
    <subcellularLocation>
        <location evidence="1">Membrane</location>
        <topology evidence="1">Multi-pass membrane protein</topology>
    </subcellularLocation>
</comment>
<dbReference type="RefSeq" id="WP_004039815.1">
    <property type="nucleotide sequence ID" value="NZ_AQFR02000003.1"/>
</dbReference>
<dbReference type="GO" id="GO:0016020">
    <property type="term" value="C:membrane"/>
    <property type="evidence" value="ECO:0007669"/>
    <property type="project" value="UniProtKB-SubCell"/>
</dbReference>
<accession>A0A4S2BNT8</accession>
<dbReference type="PANTHER" id="PTHR47891">
    <property type="entry name" value="TRANSPORTER-RELATED"/>
    <property type="match status" value="1"/>
</dbReference>
<organism evidence="7 8">
    <name type="scientific">Lactobacillus intestinalis</name>
    <dbReference type="NCBI Taxonomy" id="151781"/>
    <lineage>
        <taxon>Bacteria</taxon>
        <taxon>Bacillati</taxon>
        <taxon>Bacillota</taxon>
        <taxon>Bacilli</taxon>
        <taxon>Lactobacillales</taxon>
        <taxon>Lactobacillaceae</taxon>
        <taxon>Lactobacillus</taxon>
    </lineage>
</organism>
<dbReference type="PANTHER" id="PTHR47891:SF1">
    <property type="entry name" value="CORA-MAGNESIUM AND COBALT TRANSPORTER"/>
    <property type="match status" value="1"/>
</dbReference>
<evidence type="ECO:0000256" key="5">
    <source>
        <dbReference type="ARBA" id="ARBA00023136"/>
    </source>
</evidence>
<feature type="transmembrane region" description="Helical" evidence="6">
    <location>
        <begin position="234"/>
        <end position="255"/>
    </location>
</feature>
<reference evidence="7 8" key="1">
    <citation type="submission" date="2019-04" db="EMBL/GenBank/DDBJ databases">
        <title>Microbes associate with the intestines of laboratory mice.</title>
        <authorList>
            <person name="Navarre W."/>
            <person name="Wong E."/>
            <person name="Huang K."/>
            <person name="Tropini C."/>
            <person name="Ng K."/>
            <person name="Yu B."/>
        </authorList>
    </citation>
    <scope>NUCLEOTIDE SEQUENCE [LARGE SCALE GENOMIC DNA]</scope>
    <source>
        <strain evidence="7 8">NM61_E11</strain>
    </source>
</reference>
<sequence length="293" mass="33318">MIENFGQVTLIENATESELAKIAAERNLDPTIFEKINSATNVARFLKIESNTFASPHLLVTFDLHDTHDQIETELTPTIAIFDHNQLLLCSYGNFIDLKKEQLIQAHPLSIIIKNLLISAKHIDRKLRHIKNQIDYLDQAARKTTKTKELKSVTDLTRKLVYLEHTLDDQFSTIEEFCNYLTENKLTTKTQINDLMVKERRLTKTIHIYRDLLDSINSLFTAMMDSHLNHLMKFLDSAALVISIPALISGIWGMNVGGLPGKEDDNGFWLVILAGTVLAVICGILLKQKKYND</sequence>
<dbReference type="SUPFAM" id="SSF143865">
    <property type="entry name" value="CorA soluble domain-like"/>
    <property type="match status" value="1"/>
</dbReference>
<dbReference type="SUPFAM" id="SSF144083">
    <property type="entry name" value="Magnesium transport protein CorA, transmembrane region"/>
    <property type="match status" value="1"/>
</dbReference>
<keyword evidence="4 6" id="KW-1133">Transmembrane helix</keyword>
<dbReference type="CDD" id="cd12827">
    <property type="entry name" value="EcCorA_ZntB-like_u2"/>
    <property type="match status" value="1"/>
</dbReference>
<evidence type="ECO:0000256" key="1">
    <source>
        <dbReference type="ARBA" id="ARBA00004141"/>
    </source>
</evidence>
<dbReference type="InterPro" id="IPR047199">
    <property type="entry name" value="CorA-like"/>
</dbReference>
<name>A0A4S2BNT8_9LACO</name>
<evidence type="ECO:0000313" key="7">
    <source>
        <dbReference type="EMBL" id="TGY16321.1"/>
    </source>
</evidence>
<dbReference type="GO" id="GO:0046873">
    <property type="term" value="F:metal ion transmembrane transporter activity"/>
    <property type="evidence" value="ECO:0007669"/>
    <property type="project" value="InterPro"/>
</dbReference>